<comment type="caution">
    <text evidence="1">The sequence shown here is derived from an EMBL/GenBank/DDBJ whole genome shotgun (WGS) entry which is preliminary data.</text>
</comment>
<accession>A0ACC1QZD7</accession>
<reference evidence="1" key="1">
    <citation type="submission" date="2022-07" db="EMBL/GenBank/DDBJ databases">
        <title>Genome Sequence of Lecanicillium saksenae.</title>
        <authorList>
            <person name="Buettner E."/>
        </authorList>
    </citation>
    <scope>NUCLEOTIDE SEQUENCE</scope>
    <source>
        <strain evidence="1">VT-O1</strain>
    </source>
</reference>
<organism evidence="1 2">
    <name type="scientific">Lecanicillium saksenae</name>
    <dbReference type="NCBI Taxonomy" id="468837"/>
    <lineage>
        <taxon>Eukaryota</taxon>
        <taxon>Fungi</taxon>
        <taxon>Dikarya</taxon>
        <taxon>Ascomycota</taxon>
        <taxon>Pezizomycotina</taxon>
        <taxon>Sordariomycetes</taxon>
        <taxon>Hypocreomycetidae</taxon>
        <taxon>Hypocreales</taxon>
        <taxon>Cordycipitaceae</taxon>
        <taxon>Lecanicillium</taxon>
    </lineage>
</organism>
<sequence length="130" mass="13893">MKLQSFTRIASAAVAVVSTVDPAKIGLAAIDETSLLQLRLDACNCRCHNGKGHCKDQDECKTNAQFNPAQSCGCISGAACNQCSGCEEGCDYLDTDAATAACYLSCSRDLVVRNALDIDYLVSPREYEID</sequence>
<dbReference type="EMBL" id="JANAKD010000308">
    <property type="protein sequence ID" value="KAJ3495148.1"/>
    <property type="molecule type" value="Genomic_DNA"/>
</dbReference>
<proteinExistence type="predicted"/>
<gene>
    <name evidence="1" type="ORF">NLG97_g3595</name>
</gene>
<protein>
    <submittedName>
        <fullName evidence="1">Uncharacterized protein</fullName>
    </submittedName>
</protein>
<keyword evidence="2" id="KW-1185">Reference proteome</keyword>
<evidence type="ECO:0000313" key="1">
    <source>
        <dbReference type="EMBL" id="KAJ3495148.1"/>
    </source>
</evidence>
<dbReference type="Proteomes" id="UP001148737">
    <property type="component" value="Unassembled WGS sequence"/>
</dbReference>
<name>A0ACC1QZD7_9HYPO</name>
<evidence type="ECO:0000313" key="2">
    <source>
        <dbReference type="Proteomes" id="UP001148737"/>
    </source>
</evidence>